<name>X0XVE9_9ZZZZ</name>
<dbReference type="SUPFAM" id="SSF69318">
    <property type="entry name" value="Integrin alpha N-terminal domain"/>
    <property type="match status" value="1"/>
</dbReference>
<dbReference type="EMBL" id="BARS01046034">
    <property type="protein sequence ID" value="GAG39217.1"/>
    <property type="molecule type" value="Genomic_DNA"/>
</dbReference>
<feature type="non-terminal residue" evidence="1">
    <location>
        <position position="245"/>
    </location>
</feature>
<accession>X0XVE9</accession>
<proteinExistence type="predicted"/>
<dbReference type="AlphaFoldDB" id="X0XVE9"/>
<organism evidence="1">
    <name type="scientific">marine sediment metagenome</name>
    <dbReference type="NCBI Taxonomy" id="412755"/>
    <lineage>
        <taxon>unclassified sequences</taxon>
        <taxon>metagenomes</taxon>
        <taxon>ecological metagenomes</taxon>
    </lineage>
</organism>
<comment type="caution">
    <text evidence="1">The sequence shown here is derived from an EMBL/GenBank/DDBJ whole genome shotgun (WGS) entry which is preliminary data.</text>
</comment>
<dbReference type="InterPro" id="IPR028994">
    <property type="entry name" value="Integrin_alpha_N"/>
</dbReference>
<evidence type="ECO:0008006" key="2">
    <source>
        <dbReference type="Google" id="ProtNLM"/>
    </source>
</evidence>
<gene>
    <name evidence="1" type="ORF">S01H1_69340</name>
</gene>
<sequence>MIAGGGREALMFVGRFEWGLDEGGVEEDAPAAKALLHIGKDWVVLSGYEPGLWEMDDIDARLLGTWAGSDEMLTRAVKYILSDEQADVPVKSNVDWGRMVLMGKLAGKIHDARAVDLAGDGAAWLFIAADGGDQLLRYDPAKKAGENVTVKRKLASTSRAAAWSDFNRDGRCDLASWDGRGLSLHLQQADGTFQAKRPAIGQALKAGCTRLATLDCGAKGVALLASTPAGPFLLVIDKQGKVAAT</sequence>
<reference evidence="1" key="1">
    <citation type="journal article" date="2014" name="Front. Microbiol.">
        <title>High frequency of phylogenetically diverse reductive dehalogenase-homologous genes in deep subseafloor sedimentary metagenomes.</title>
        <authorList>
            <person name="Kawai M."/>
            <person name="Futagami T."/>
            <person name="Toyoda A."/>
            <person name="Takaki Y."/>
            <person name="Nishi S."/>
            <person name="Hori S."/>
            <person name="Arai W."/>
            <person name="Tsubouchi T."/>
            <person name="Morono Y."/>
            <person name="Uchiyama I."/>
            <person name="Ito T."/>
            <person name="Fujiyama A."/>
            <person name="Inagaki F."/>
            <person name="Takami H."/>
        </authorList>
    </citation>
    <scope>NUCLEOTIDE SEQUENCE</scope>
    <source>
        <strain evidence="1">Expedition CK06-06</strain>
    </source>
</reference>
<protein>
    <recommendedName>
        <fullName evidence="2">VCBS repeat-containing protein</fullName>
    </recommendedName>
</protein>
<evidence type="ECO:0000313" key="1">
    <source>
        <dbReference type="EMBL" id="GAG39217.1"/>
    </source>
</evidence>